<accession>A0AAW2CF09</accession>
<organism evidence="2 3">
    <name type="scientific">Lithocarpus litseifolius</name>
    <dbReference type="NCBI Taxonomy" id="425828"/>
    <lineage>
        <taxon>Eukaryota</taxon>
        <taxon>Viridiplantae</taxon>
        <taxon>Streptophyta</taxon>
        <taxon>Embryophyta</taxon>
        <taxon>Tracheophyta</taxon>
        <taxon>Spermatophyta</taxon>
        <taxon>Magnoliopsida</taxon>
        <taxon>eudicotyledons</taxon>
        <taxon>Gunneridae</taxon>
        <taxon>Pentapetalae</taxon>
        <taxon>rosids</taxon>
        <taxon>fabids</taxon>
        <taxon>Fagales</taxon>
        <taxon>Fagaceae</taxon>
        <taxon>Lithocarpus</taxon>
    </lineage>
</organism>
<dbReference type="AlphaFoldDB" id="A0AAW2CF09"/>
<dbReference type="EMBL" id="JAZDWU010000007">
    <property type="protein sequence ID" value="KAK9995834.1"/>
    <property type="molecule type" value="Genomic_DNA"/>
</dbReference>
<evidence type="ECO:0000256" key="1">
    <source>
        <dbReference type="SAM" id="Phobius"/>
    </source>
</evidence>
<dbReference type="Proteomes" id="UP001459277">
    <property type="component" value="Unassembled WGS sequence"/>
</dbReference>
<reference evidence="2 3" key="1">
    <citation type="submission" date="2024-01" db="EMBL/GenBank/DDBJ databases">
        <title>A telomere-to-telomere, gap-free genome of sweet tea (Lithocarpus litseifolius).</title>
        <authorList>
            <person name="Zhou J."/>
        </authorList>
    </citation>
    <scope>NUCLEOTIDE SEQUENCE [LARGE SCALE GENOMIC DNA]</scope>
    <source>
        <strain evidence="2">Zhou-2022a</strain>
        <tissue evidence="2">Leaf</tissue>
    </source>
</reference>
<protein>
    <submittedName>
        <fullName evidence="2">Uncharacterized protein</fullName>
    </submittedName>
</protein>
<gene>
    <name evidence="2" type="ORF">SO802_020520</name>
</gene>
<feature type="transmembrane region" description="Helical" evidence="1">
    <location>
        <begin position="162"/>
        <end position="180"/>
    </location>
</feature>
<keyword evidence="3" id="KW-1185">Reference proteome</keyword>
<evidence type="ECO:0000313" key="3">
    <source>
        <dbReference type="Proteomes" id="UP001459277"/>
    </source>
</evidence>
<keyword evidence="1" id="KW-0472">Membrane</keyword>
<proteinExistence type="predicted"/>
<sequence>MTGRRMESNLEKSTISEHDVNLGYHDRSWPPVAEKALLTSCSALRYLSNGDVEIAVGGEQKQYCDLQWKFVVADEAVSSTNRLKAFILKAFHGLLNSFSLKRAVIKAKESISKALDQLVKSDEALSFFEAFHTLLAFLVSLLAALIGLHFQVLGISPLDTHFAVILLFIMATIVYSIAYAEIKLQPPDAGLPIFRGNKTRQKSENWNTTSDPTTAAIRKYDLVPTDKTVAKAQAQTCIHGHGATCQIDCVSQDLGMDP</sequence>
<keyword evidence="1" id="KW-0812">Transmembrane</keyword>
<keyword evidence="1" id="KW-1133">Transmembrane helix</keyword>
<feature type="transmembrane region" description="Helical" evidence="1">
    <location>
        <begin position="130"/>
        <end position="150"/>
    </location>
</feature>
<name>A0AAW2CF09_9ROSI</name>
<comment type="caution">
    <text evidence="2">The sequence shown here is derived from an EMBL/GenBank/DDBJ whole genome shotgun (WGS) entry which is preliminary data.</text>
</comment>
<evidence type="ECO:0000313" key="2">
    <source>
        <dbReference type="EMBL" id="KAK9995834.1"/>
    </source>
</evidence>